<dbReference type="Pfam" id="PF04003">
    <property type="entry name" value="Utp12"/>
    <property type="match status" value="1"/>
</dbReference>
<reference evidence="6" key="1">
    <citation type="submission" date="2019-12" db="EMBL/GenBank/DDBJ databases">
        <authorList>
            <person name="Scholes J."/>
        </authorList>
    </citation>
    <scope>NUCLEOTIDE SEQUENCE</scope>
</reference>
<feature type="compositionally biased region" description="Acidic residues" evidence="4">
    <location>
        <begin position="248"/>
        <end position="259"/>
    </location>
</feature>
<evidence type="ECO:0000313" key="6">
    <source>
        <dbReference type="EMBL" id="CAA0837177.1"/>
    </source>
</evidence>
<comment type="caution">
    <text evidence="6">The sequence shown here is derived from an EMBL/GenBank/DDBJ whole genome shotgun (WGS) entry which is preliminary data.</text>
</comment>
<dbReference type="InterPro" id="IPR052414">
    <property type="entry name" value="U3_snoRNA-assoc_WDR"/>
</dbReference>
<accession>A0A9N7NSW3</accession>
<keyword evidence="7" id="KW-1185">Reference proteome</keyword>
<organism evidence="6 7">
    <name type="scientific">Striga hermonthica</name>
    <name type="common">Purple witchweed</name>
    <name type="synonym">Buchnera hermonthica</name>
    <dbReference type="NCBI Taxonomy" id="68872"/>
    <lineage>
        <taxon>Eukaryota</taxon>
        <taxon>Viridiplantae</taxon>
        <taxon>Streptophyta</taxon>
        <taxon>Embryophyta</taxon>
        <taxon>Tracheophyta</taxon>
        <taxon>Spermatophyta</taxon>
        <taxon>Magnoliopsida</taxon>
        <taxon>eudicotyledons</taxon>
        <taxon>Gunneridae</taxon>
        <taxon>Pentapetalae</taxon>
        <taxon>asterids</taxon>
        <taxon>lamiids</taxon>
        <taxon>Lamiales</taxon>
        <taxon>Orobanchaceae</taxon>
        <taxon>Buchnereae</taxon>
        <taxon>Striga</taxon>
    </lineage>
</organism>
<evidence type="ECO:0000313" key="7">
    <source>
        <dbReference type="Proteomes" id="UP001153555"/>
    </source>
</evidence>
<name>A0A9N7NSW3_STRHE</name>
<sequence>MGKGKKIKSSKRKIREHESEASEVLFDKTLENKDGDVIVDLSEPTMGEKLAILNLEENKEAMDNNNAEVSPDTKPPSADSIYVLLKQALRADDRALLIDCLFRQDEKVIANSLSLLNPLDVGQLLQSLVPIVHLRGAVLACAIPWLRSLLLQHAGSIMSQEASLAALNSIYQLIESRVSNFSHTLQLSSCLDLLYTETIDDEREENDVVAPVIYEDEDESDEEGVDEDSMEVESVEDGEEEARVYNDISDDEENGEISE</sequence>
<dbReference type="PANTHER" id="PTHR44267">
    <property type="entry name" value="WD REPEAT-CONTAINING PROTEIN 43"/>
    <property type="match status" value="1"/>
</dbReference>
<evidence type="ECO:0000256" key="3">
    <source>
        <dbReference type="ARBA" id="ARBA00038335"/>
    </source>
</evidence>
<dbReference type="EMBL" id="CACSLK010030184">
    <property type="protein sequence ID" value="CAA0837177.1"/>
    <property type="molecule type" value="Genomic_DNA"/>
</dbReference>
<protein>
    <recommendedName>
        <fullName evidence="5">Small-subunit processome Utp12 domain-containing protein</fullName>
    </recommendedName>
</protein>
<proteinExistence type="inferred from homology"/>
<feature type="compositionally biased region" description="Acidic residues" evidence="4">
    <location>
        <begin position="214"/>
        <end position="240"/>
    </location>
</feature>
<keyword evidence="2" id="KW-0539">Nucleus</keyword>
<evidence type="ECO:0000256" key="1">
    <source>
        <dbReference type="ARBA" id="ARBA00004123"/>
    </source>
</evidence>
<dbReference type="AlphaFoldDB" id="A0A9N7NSW3"/>
<feature type="region of interest" description="Disordered" evidence="4">
    <location>
        <begin position="210"/>
        <end position="259"/>
    </location>
</feature>
<dbReference type="Proteomes" id="UP001153555">
    <property type="component" value="Unassembled WGS sequence"/>
</dbReference>
<dbReference type="GO" id="GO:0000462">
    <property type="term" value="P:maturation of SSU-rRNA from tricistronic rRNA transcript (SSU-rRNA, 5.8S rRNA, LSU-rRNA)"/>
    <property type="evidence" value="ECO:0007669"/>
    <property type="project" value="TreeGrafter"/>
</dbReference>
<evidence type="ECO:0000256" key="2">
    <source>
        <dbReference type="ARBA" id="ARBA00023242"/>
    </source>
</evidence>
<dbReference type="InterPro" id="IPR007148">
    <property type="entry name" value="SSU_processome_Utp12"/>
</dbReference>
<dbReference type="OrthoDB" id="30195at2759"/>
<evidence type="ECO:0000259" key="5">
    <source>
        <dbReference type="Pfam" id="PF04003"/>
    </source>
</evidence>
<feature type="region of interest" description="Disordered" evidence="4">
    <location>
        <begin position="1"/>
        <end position="20"/>
    </location>
</feature>
<feature type="domain" description="Small-subunit processome Utp12" evidence="5">
    <location>
        <begin position="93"/>
        <end position="194"/>
    </location>
</feature>
<dbReference type="PANTHER" id="PTHR44267:SF1">
    <property type="entry name" value="WD REPEAT-CONTAINING PROTEIN 43"/>
    <property type="match status" value="1"/>
</dbReference>
<gene>
    <name evidence="6" type="ORF">SHERM_04175</name>
</gene>
<comment type="similarity">
    <text evidence="3">Belongs to the UTP5 family.</text>
</comment>
<feature type="compositionally biased region" description="Basic residues" evidence="4">
    <location>
        <begin position="1"/>
        <end position="14"/>
    </location>
</feature>
<evidence type="ECO:0000256" key="4">
    <source>
        <dbReference type="SAM" id="MobiDB-lite"/>
    </source>
</evidence>
<dbReference type="GO" id="GO:0005730">
    <property type="term" value="C:nucleolus"/>
    <property type="evidence" value="ECO:0007669"/>
    <property type="project" value="TreeGrafter"/>
</dbReference>
<comment type="subcellular location">
    <subcellularLocation>
        <location evidence="1">Nucleus</location>
    </subcellularLocation>
</comment>